<dbReference type="InterPro" id="IPR009057">
    <property type="entry name" value="Homeodomain-like_sf"/>
</dbReference>
<dbReference type="AlphaFoldDB" id="A0A1Y5EQR8"/>
<feature type="domain" description="HTH araC/xylS-type" evidence="4">
    <location>
        <begin position="138"/>
        <end position="235"/>
    </location>
</feature>
<keyword evidence="2" id="KW-0238">DNA-binding</keyword>
<evidence type="ECO:0000256" key="2">
    <source>
        <dbReference type="ARBA" id="ARBA00023125"/>
    </source>
</evidence>
<keyword evidence="1" id="KW-0805">Transcription regulation</keyword>
<dbReference type="GO" id="GO:0003700">
    <property type="term" value="F:DNA-binding transcription factor activity"/>
    <property type="evidence" value="ECO:0007669"/>
    <property type="project" value="InterPro"/>
</dbReference>
<dbReference type="SUPFAM" id="SSF46689">
    <property type="entry name" value="Homeodomain-like"/>
    <property type="match status" value="2"/>
</dbReference>
<dbReference type="InterPro" id="IPR018062">
    <property type="entry name" value="HTH_AraC-typ_CS"/>
</dbReference>
<sequence>MLNTLSIRSYSRYRLGHSHLFHQLVLPLRGVINIDIGGFTGKVTPGECVVIRKANVHHFTADVEARFVVADMNELPENLSSSNTVVFSVSQPLLRFINFIEAQLEHQVNEELEHISYLMFFELMSKQTLFKQLNHRIREAVEFIESHITEELPICKLASISCLSPTQFKKLFKEQVGFTASQYVTKLRMEKAQALLIHTDYPLQVVAEQVGYTDFTAFSRRFSQYFGLSPSKVSH</sequence>
<evidence type="ECO:0000256" key="1">
    <source>
        <dbReference type="ARBA" id="ARBA00023015"/>
    </source>
</evidence>
<dbReference type="EMBL" id="MAAF01000003">
    <property type="protein sequence ID" value="OUR85091.1"/>
    <property type="molecule type" value="Genomic_DNA"/>
</dbReference>
<dbReference type="InterPro" id="IPR011051">
    <property type="entry name" value="RmlC_Cupin_sf"/>
</dbReference>
<dbReference type="GO" id="GO:0043565">
    <property type="term" value="F:sequence-specific DNA binding"/>
    <property type="evidence" value="ECO:0007669"/>
    <property type="project" value="InterPro"/>
</dbReference>
<name>A0A1Y5EQR8_COLPS</name>
<dbReference type="Gene3D" id="1.10.10.60">
    <property type="entry name" value="Homeodomain-like"/>
    <property type="match status" value="2"/>
</dbReference>
<dbReference type="InterPro" id="IPR050204">
    <property type="entry name" value="AraC_XylS_family_regulators"/>
</dbReference>
<evidence type="ECO:0000256" key="3">
    <source>
        <dbReference type="ARBA" id="ARBA00023163"/>
    </source>
</evidence>
<evidence type="ECO:0000259" key="4">
    <source>
        <dbReference type="PROSITE" id="PS01124"/>
    </source>
</evidence>
<dbReference type="PROSITE" id="PS01124">
    <property type="entry name" value="HTH_ARAC_FAMILY_2"/>
    <property type="match status" value="1"/>
</dbReference>
<dbReference type="InterPro" id="IPR018060">
    <property type="entry name" value="HTH_AraC"/>
</dbReference>
<evidence type="ECO:0000313" key="6">
    <source>
        <dbReference type="Proteomes" id="UP000243053"/>
    </source>
</evidence>
<dbReference type="PANTHER" id="PTHR46796">
    <property type="entry name" value="HTH-TYPE TRANSCRIPTIONAL ACTIVATOR RHAS-RELATED"/>
    <property type="match status" value="1"/>
</dbReference>
<dbReference type="SUPFAM" id="SSF51182">
    <property type="entry name" value="RmlC-like cupins"/>
    <property type="match status" value="1"/>
</dbReference>
<dbReference type="Proteomes" id="UP000243053">
    <property type="component" value="Unassembled WGS sequence"/>
</dbReference>
<organism evidence="5 6">
    <name type="scientific">Colwellia psychrerythraea</name>
    <name type="common">Vibrio psychroerythus</name>
    <dbReference type="NCBI Taxonomy" id="28229"/>
    <lineage>
        <taxon>Bacteria</taxon>
        <taxon>Pseudomonadati</taxon>
        <taxon>Pseudomonadota</taxon>
        <taxon>Gammaproteobacteria</taxon>
        <taxon>Alteromonadales</taxon>
        <taxon>Colwelliaceae</taxon>
        <taxon>Colwellia</taxon>
    </lineage>
</organism>
<evidence type="ECO:0000313" key="5">
    <source>
        <dbReference type="EMBL" id="OUR85091.1"/>
    </source>
</evidence>
<dbReference type="Pfam" id="PF12833">
    <property type="entry name" value="HTH_18"/>
    <property type="match status" value="1"/>
</dbReference>
<dbReference type="PANTHER" id="PTHR46796:SF10">
    <property type="entry name" value="TRANSCRIPTIONAL ACTIVATOR FEAR"/>
    <property type="match status" value="1"/>
</dbReference>
<gene>
    <name evidence="5" type="ORF">A9Q75_00240</name>
</gene>
<dbReference type="PROSITE" id="PS00041">
    <property type="entry name" value="HTH_ARAC_FAMILY_1"/>
    <property type="match status" value="1"/>
</dbReference>
<dbReference type="SMART" id="SM00342">
    <property type="entry name" value="HTH_ARAC"/>
    <property type="match status" value="1"/>
</dbReference>
<accession>A0A1Y5EQR8</accession>
<keyword evidence="3" id="KW-0804">Transcription</keyword>
<reference evidence="6" key="1">
    <citation type="journal article" date="2017" name="Proc. Natl. Acad. Sci. U.S.A.">
        <title>Simulation of Deepwater Horizon oil plume reveals substrate specialization within a complex community of hydrocarbon degraders.</title>
        <authorList>
            <person name="Hu P."/>
            <person name="Dubinsky E.A."/>
            <person name="Probst A.J."/>
            <person name="Wang J."/>
            <person name="Sieber C.M.K."/>
            <person name="Tom L.M."/>
            <person name="Gardinali P."/>
            <person name="Banfield J.F."/>
            <person name="Atlas R.M."/>
            <person name="Andersen G.L."/>
        </authorList>
    </citation>
    <scope>NUCLEOTIDE SEQUENCE [LARGE SCALE GENOMIC DNA]</scope>
</reference>
<proteinExistence type="predicted"/>
<protein>
    <submittedName>
        <fullName evidence="5">AraC family transcriptional regulator</fullName>
    </submittedName>
</protein>
<comment type="caution">
    <text evidence="5">The sequence shown here is derived from an EMBL/GenBank/DDBJ whole genome shotgun (WGS) entry which is preliminary data.</text>
</comment>